<dbReference type="PANTHER" id="PTHR17357:SF0">
    <property type="entry name" value="GANGLIOSIDE GM2 ACTIVATOR"/>
    <property type="match status" value="1"/>
</dbReference>
<feature type="signal peptide" evidence="2">
    <location>
        <begin position="1"/>
        <end position="20"/>
    </location>
</feature>
<proteinExistence type="predicted"/>
<evidence type="ECO:0000313" key="4">
    <source>
        <dbReference type="Proteomes" id="UP000683360"/>
    </source>
</evidence>
<keyword evidence="1 2" id="KW-0732">Signal</keyword>
<dbReference type="AlphaFoldDB" id="A0A8S3QXL9"/>
<organism evidence="3 4">
    <name type="scientific">Mytilus edulis</name>
    <name type="common">Blue mussel</name>
    <dbReference type="NCBI Taxonomy" id="6550"/>
    <lineage>
        <taxon>Eukaryota</taxon>
        <taxon>Metazoa</taxon>
        <taxon>Spiralia</taxon>
        <taxon>Lophotrochozoa</taxon>
        <taxon>Mollusca</taxon>
        <taxon>Bivalvia</taxon>
        <taxon>Autobranchia</taxon>
        <taxon>Pteriomorphia</taxon>
        <taxon>Mytilida</taxon>
        <taxon>Mytiloidea</taxon>
        <taxon>Mytilidae</taxon>
        <taxon>Mytilinae</taxon>
        <taxon>Mytilus</taxon>
    </lineage>
</organism>
<reference evidence="3" key="1">
    <citation type="submission" date="2021-03" db="EMBL/GenBank/DDBJ databases">
        <authorList>
            <person name="Bekaert M."/>
        </authorList>
    </citation>
    <scope>NUCLEOTIDE SEQUENCE</scope>
</reference>
<dbReference type="InterPro" id="IPR028996">
    <property type="entry name" value="GM2-AP"/>
</dbReference>
<feature type="chain" id="PRO_5035717486" evidence="2">
    <location>
        <begin position="21"/>
        <end position="185"/>
    </location>
</feature>
<evidence type="ECO:0000256" key="2">
    <source>
        <dbReference type="SAM" id="SignalP"/>
    </source>
</evidence>
<evidence type="ECO:0000313" key="3">
    <source>
        <dbReference type="EMBL" id="CAG2200384.1"/>
    </source>
</evidence>
<dbReference type="OrthoDB" id="6409159at2759"/>
<dbReference type="GO" id="GO:0009898">
    <property type="term" value="C:cytoplasmic side of plasma membrane"/>
    <property type="evidence" value="ECO:0007669"/>
    <property type="project" value="TreeGrafter"/>
</dbReference>
<gene>
    <name evidence="3" type="ORF">MEDL_15062</name>
</gene>
<keyword evidence="4" id="KW-1185">Reference proteome</keyword>
<evidence type="ECO:0000256" key="1">
    <source>
        <dbReference type="ARBA" id="ARBA00022729"/>
    </source>
</evidence>
<dbReference type="SUPFAM" id="SSF63707">
    <property type="entry name" value="Ganglioside M2 (gm2) activator"/>
    <property type="match status" value="1"/>
</dbReference>
<dbReference type="PANTHER" id="PTHR17357">
    <property type="entry name" value="GM2 GANGLIOSIDE ACTIVATOR PROTEIN"/>
    <property type="match status" value="1"/>
</dbReference>
<name>A0A8S3QXL9_MYTED</name>
<comment type="caution">
    <text evidence="3">The sequence shown here is derived from an EMBL/GenBank/DDBJ whole genome shotgun (WGS) entry which is preliminary data.</text>
</comment>
<dbReference type="Proteomes" id="UP000683360">
    <property type="component" value="Unassembled WGS sequence"/>
</dbReference>
<dbReference type="GO" id="GO:0005319">
    <property type="term" value="F:lipid transporter activity"/>
    <property type="evidence" value="ECO:0007669"/>
    <property type="project" value="TreeGrafter"/>
</dbReference>
<accession>A0A8S3QXL9</accession>
<dbReference type="Gene3D" id="2.70.220.10">
    <property type="entry name" value="Ganglioside GM2 activator"/>
    <property type="match status" value="1"/>
</dbReference>
<protein>
    <submittedName>
        <fullName evidence="3">GM2A</fullName>
    </submittedName>
</protein>
<dbReference type="InterPro" id="IPR036846">
    <property type="entry name" value="GM2-AP_sf"/>
</dbReference>
<dbReference type="GO" id="GO:0008047">
    <property type="term" value="F:enzyme activator activity"/>
    <property type="evidence" value="ECO:0007669"/>
    <property type="project" value="InterPro"/>
</dbReference>
<dbReference type="EMBL" id="CAJPWZ010000744">
    <property type="protein sequence ID" value="CAG2200384.1"/>
    <property type="molecule type" value="Genomic_DNA"/>
</dbReference>
<dbReference type="GO" id="GO:0006689">
    <property type="term" value="P:ganglioside catabolic process"/>
    <property type="evidence" value="ECO:0007669"/>
    <property type="project" value="InterPro"/>
</dbReference>
<sequence>MGYCVLVVLCVLSFVQLSLQWADCGSGRGSLIHVSSLDINSARGNLTVHFEGSIESALHAAPKVNVTIEKNLNGPWLTVPCINKIGSCLYDGMCDFVKTFFNQNTCPKVLRGSGCSGLSIYDPIPYHLDSIVSFDLSKAAEGVKSRLTGTALRVQMEMLQGNKLVGCISMFITLELPCTGFGFGC</sequence>